<dbReference type="AlphaFoldDB" id="A0A4P9ZNA8"/>
<sequence>MCIRQGTMCLSDDIPEITDNVSGTLDRSGHGCIPFVGKGDLALEAGLWTRMAVWDPNVWLPYGPGRCMPFLNQLITKKNRPSRDYPTADPRAPIVKPIKWAFDKLGR</sequence>
<evidence type="ECO:0000313" key="2">
    <source>
        <dbReference type="Proteomes" id="UP000268162"/>
    </source>
</evidence>
<organism evidence="1 2">
    <name type="scientific">Dimargaris cristalligena</name>
    <dbReference type="NCBI Taxonomy" id="215637"/>
    <lineage>
        <taxon>Eukaryota</taxon>
        <taxon>Fungi</taxon>
        <taxon>Fungi incertae sedis</taxon>
        <taxon>Zoopagomycota</taxon>
        <taxon>Kickxellomycotina</taxon>
        <taxon>Dimargaritomycetes</taxon>
        <taxon>Dimargaritales</taxon>
        <taxon>Dimargaritaceae</taxon>
        <taxon>Dimargaris</taxon>
    </lineage>
</organism>
<dbReference type="EMBL" id="ML003371">
    <property type="protein sequence ID" value="RKP34081.1"/>
    <property type="molecule type" value="Genomic_DNA"/>
</dbReference>
<accession>A0A4P9ZNA8</accession>
<gene>
    <name evidence="1" type="ORF">BJ085DRAFT_32081</name>
</gene>
<evidence type="ECO:0000313" key="1">
    <source>
        <dbReference type="EMBL" id="RKP34081.1"/>
    </source>
</evidence>
<name>A0A4P9ZNA8_9FUNG</name>
<proteinExistence type="predicted"/>
<protein>
    <submittedName>
        <fullName evidence="1">Uncharacterized protein</fullName>
    </submittedName>
</protein>
<dbReference type="Proteomes" id="UP000268162">
    <property type="component" value="Unassembled WGS sequence"/>
</dbReference>
<keyword evidence="2" id="KW-1185">Reference proteome</keyword>
<reference evidence="2" key="1">
    <citation type="journal article" date="2018" name="Nat. Microbiol.">
        <title>Leveraging single-cell genomics to expand the fungal tree of life.</title>
        <authorList>
            <person name="Ahrendt S.R."/>
            <person name="Quandt C.A."/>
            <person name="Ciobanu D."/>
            <person name="Clum A."/>
            <person name="Salamov A."/>
            <person name="Andreopoulos B."/>
            <person name="Cheng J.F."/>
            <person name="Woyke T."/>
            <person name="Pelin A."/>
            <person name="Henrissat B."/>
            <person name="Reynolds N.K."/>
            <person name="Benny G.L."/>
            <person name="Smith M.E."/>
            <person name="James T.Y."/>
            <person name="Grigoriev I.V."/>
        </authorList>
    </citation>
    <scope>NUCLEOTIDE SEQUENCE [LARGE SCALE GENOMIC DNA]</scope>
    <source>
        <strain evidence="2">RSA 468</strain>
    </source>
</reference>